<feature type="domain" description="GT23" evidence="4">
    <location>
        <begin position="170"/>
        <end position="462"/>
    </location>
</feature>
<sequence length="540" mass="62537">MFTLTQQMSKKRLKFFLAISLGINAILLYKVATQSVDSEKRLQNCHSECLYLSESRRIDQRNLEELICARHNKDQFIFRGTRNLIKGAYSEALHLKDFAKKYFRKDLDQATKAALEEDYSRNYLPFKDLTWKIESLVDNIHRESRKDLTILGDQVQERIRKLQNPSDCKTAKKLVCKFPYCGLGCQLHHIGNCLLVALGTNRVMLVNYKNVRYPGFEKVFLPLSETCSSEDLPLLTVEWFGELQKNYDDIPVISLNQEPAKDETLFRAFTIPKSLQESVEVLHDDPHLWWVGQIMRYVFRLRPWIVGKVEQITEKLNLTQPYVSVHVRRTDKLVEEARKCEIKEYMEHVIDWYDRHVGSVEGGSVYVASDDLASVIPEARSKYPNFTFLYHAEDKKPLKDMTQTVKGRETEEELVSLVCDLMILSRSDYFIGTYSSNIGRLVAQLMHSVDDATFNTRSVDQQMSFRLGIPLYYRSTEAHFGQEGELSFKAGERIVLRPFVESPAYKGFGTNRAGHYGSFPMYKVEKILPPVPYVALRNKV</sequence>
<evidence type="ECO:0000313" key="5">
    <source>
        <dbReference type="EMBL" id="CAK8682846.1"/>
    </source>
</evidence>
<dbReference type="InterPro" id="IPR045573">
    <property type="entry name" value="Fut8_N_cat"/>
</dbReference>
<dbReference type="Gene3D" id="3.40.50.11350">
    <property type="match status" value="1"/>
</dbReference>
<accession>A0ABP0FWC0</accession>
<dbReference type="Proteomes" id="UP001642483">
    <property type="component" value="Unassembled WGS sequence"/>
</dbReference>
<keyword evidence="1 3" id="KW-0328">Glycosyltransferase</keyword>
<dbReference type="PANTHER" id="PTHR13132:SF29">
    <property type="entry name" value="ALPHA-(1,6)-FUCOSYLTRANSFERASE"/>
    <property type="match status" value="1"/>
</dbReference>
<evidence type="ECO:0000313" key="6">
    <source>
        <dbReference type="Proteomes" id="UP001642483"/>
    </source>
</evidence>
<dbReference type="Pfam" id="PF19745">
    <property type="entry name" value="FUT8_N_cat"/>
    <property type="match status" value="1"/>
</dbReference>
<dbReference type="EMBL" id="CAWYQH010000096">
    <property type="protein sequence ID" value="CAK8682846.1"/>
    <property type="molecule type" value="Genomic_DNA"/>
</dbReference>
<dbReference type="PANTHER" id="PTHR13132">
    <property type="entry name" value="ALPHA- 1,6 -FUCOSYLTRANSFERASE"/>
    <property type="match status" value="1"/>
</dbReference>
<evidence type="ECO:0000256" key="2">
    <source>
        <dbReference type="ARBA" id="ARBA00022679"/>
    </source>
</evidence>
<keyword evidence="6" id="KW-1185">Reference proteome</keyword>
<protein>
    <recommendedName>
        <fullName evidence="4">GT23 domain-containing protein</fullName>
    </recommendedName>
</protein>
<organism evidence="5 6">
    <name type="scientific">Clavelina lepadiformis</name>
    <name type="common">Light-bulb sea squirt</name>
    <name type="synonym">Ascidia lepadiformis</name>
    <dbReference type="NCBI Taxonomy" id="159417"/>
    <lineage>
        <taxon>Eukaryota</taxon>
        <taxon>Metazoa</taxon>
        <taxon>Chordata</taxon>
        <taxon>Tunicata</taxon>
        <taxon>Ascidiacea</taxon>
        <taxon>Aplousobranchia</taxon>
        <taxon>Clavelinidae</taxon>
        <taxon>Clavelina</taxon>
    </lineage>
</organism>
<evidence type="ECO:0000256" key="3">
    <source>
        <dbReference type="PROSITE-ProRule" id="PRU00992"/>
    </source>
</evidence>
<name>A0ABP0FWC0_CLALP</name>
<comment type="similarity">
    <text evidence="3">Belongs to the glycosyltransferase 23 family.</text>
</comment>
<comment type="caution">
    <text evidence="5">The sequence shown here is derived from an EMBL/GenBank/DDBJ whole genome shotgun (WGS) entry which is preliminary data.</text>
</comment>
<dbReference type="CDD" id="cd11300">
    <property type="entry name" value="Fut8_like"/>
    <property type="match status" value="1"/>
</dbReference>
<gene>
    <name evidence="5" type="ORF">CVLEPA_LOCUS13615</name>
</gene>
<proteinExistence type="inferred from homology"/>
<reference evidence="5 6" key="1">
    <citation type="submission" date="2024-02" db="EMBL/GenBank/DDBJ databases">
        <authorList>
            <person name="Daric V."/>
            <person name="Darras S."/>
        </authorList>
    </citation>
    <scope>NUCLEOTIDE SEQUENCE [LARGE SCALE GENOMIC DNA]</scope>
</reference>
<dbReference type="InterPro" id="IPR027350">
    <property type="entry name" value="GT23_dom"/>
</dbReference>
<dbReference type="PROSITE" id="PS51659">
    <property type="entry name" value="GT23"/>
    <property type="match status" value="1"/>
</dbReference>
<evidence type="ECO:0000259" key="4">
    <source>
        <dbReference type="PROSITE" id="PS51659"/>
    </source>
</evidence>
<keyword evidence="2 3" id="KW-0808">Transferase</keyword>
<evidence type="ECO:0000256" key="1">
    <source>
        <dbReference type="ARBA" id="ARBA00022676"/>
    </source>
</evidence>
<feature type="region of interest" description="Important for donor substrate binding" evidence="3">
    <location>
        <begin position="328"/>
        <end position="329"/>
    </location>
</feature>